<comment type="caution">
    <text evidence="1">The sequence shown here is derived from an EMBL/GenBank/DDBJ whole genome shotgun (WGS) entry which is preliminary data.</text>
</comment>
<evidence type="ECO:0000313" key="1">
    <source>
        <dbReference type="EMBL" id="GIE54248.1"/>
    </source>
</evidence>
<dbReference type="Proteomes" id="UP000647172">
    <property type="component" value="Unassembled WGS sequence"/>
</dbReference>
<name>A0A919JR47_9ACTN</name>
<dbReference type="GO" id="GO:0016491">
    <property type="term" value="F:oxidoreductase activity"/>
    <property type="evidence" value="ECO:0007669"/>
    <property type="project" value="InterPro"/>
</dbReference>
<dbReference type="RefSeq" id="WP_203776866.1">
    <property type="nucleotide sequence ID" value="NZ_BAAAYJ010000053.1"/>
</dbReference>
<evidence type="ECO:0008006" key="3">
    <source>
        <dbReference type="Google" id="ProtNLM"/>
    </source>
</evidence>
<dbReference type="NCBIfam" id="TIGR00026">
    <property type="entry name" value="hi_GC_TIGR00026"/>
    <property type="match status" value="1"/>
</dbReference>
<dbReference type="InterPro" id="IPR012349">
    <property type="entry name" value="Split_barrel_FMN-bd"/>
</dbReference>
<protein>
    <recommendedName>
        <fullName evidence="3">Deazaflavin-dependent oxidoreductase, nitroreductase family</fullName>
    </recommendedName>
</protein>
<evidence type="ECO:0000313" key="2">
    <source>
        <dbReference type="Proteomes" id="UP000647172"/>
    </source>
</evidence>
<proteinExistence type="predicted"/>
<dbReference type="EMBL" id="BOMQ01000098">
    <property type="protein sequence ID" value="GIE54248.1"/>
    <property type="molecule type" value="Genomic_DNA"/>
</dbReference>
<dbReference type="AlphaFoldDB" id="A0A919JR47"/>
<sequence>MPFPRPLGRRLRGRVNRATLHLAGHAWFADLEHVGRRSGRVRHTPLRAFRGPGTVVVGVNFGLGSDWLKNIQAAGRCRMRLGRERLELGAPRIIPVAEGVRDLPWVVRFVLRHVIHTAYCVELPVLGPAANG</sequence>
<reference evidence="1" key="1">
    <citation type="submission" date="2021-01" db="EMBL/GenBank/DDBJ databases">
        <title>Whole genome shotgun sequence of Actinoplanes nipponensis NBRC 14063.</title>
        <authorList>
            <person name="Komaki H."/>
            <person name="Tamura T."/>
        </authorList>
    </citation>
    <scope>NUCLEOTIDE SEQUENCE</scope>
    <source>
        <strain evidence="1">NBRC 14063</strain>
    </source>
</reference>
<dbReference type="InterPro" id="IPR004378">
    <property type="entry name" value="F420H2_quin_Rdtase"/>
</dbReference>
<dbReference type="Gene3D" id="2.30.110.10">
    <property type="entry name" value="Electron Transport, Fmn-binding Protein, Chain A"/>
    <property type="match status" value="1"/>
</dbReference>
<organism evidence="1 2">
    <name type="scientific">Actinoplanes nipponensis</name>
    <dbReference type="NCBI Taxonomy" id="135950"/>
    <lineage>
        <taxon>Bacteria</taxon>
        <taxon>Bacillati</taxon>
        <taxon>Actinomycetota</taxon>
        <taxon>Actinomycetes</taxon>
        <taxon>Micromonosporales</taxon>
        <taxon>Micromonosporaceae</taxon>
        <taxon>Actinoplanes</taxon>
    </lineage>
</organism>
<dbReference type="Pfam" id="PF04075">
    <property type="entry name" value="F420H2_quin_red"/>
    <property type="match status" value="1"/>
</dbReference>
<keyword evidence="2" id="KW-1185">Reference proteome</keyword>
<gene>
    <name evidence="1" type="ORF">Ani05nite_77820</name>
</gene>
<accession>A0A919JR47</accession>